<evidence type="ECO:0000256" key="1">
    <source>
        <dbReference type="SAM" id="MobiDB-lite"/>
    </source>
</evidence>
<feature type="compositionally biased region" description="Low complexity" evidence="1">
    <location>
        <begin position="333"/>
        <end position="348"/>
    </location>
</feature>
<dbReference type="RefSeq" id="WP_111898372.1">
    <property type="nucleotide sequence ID" value="NZ_CP033459.1"/>
</dbReference>
<name>A0A5P8E722_9BACT</name>
<keyword evidence="2" id="KW-0732">Signal</keyword>
<dbReference type="OrthoDB" id="1141916at2"/>
<gene>
    <name evidence="3" type="primary">gldN</name>
    <name evidence="3" type="ORF">C7Y71_006730</name>
</gene>
<keyword evidence="4" id="KW-1185">Reference proteome</keyword>
<feature type="compositionally biased region" description="Polar residues" evidence="1">
    <location>
        <begin position="349"/>
        <end position="369"/>
    </location>
</feature>
<dbReference type="KEGG" id="alq:C7Y71_006730"/>
<dbReference type="Proteomes" id="UP000249375">
    <property type="component" value="Chromosome"/>
</dbReference>
<organism evidence="3 4">
    <name type="scientific">Pseudoprevotella muciniphila</name>
    <dbReference type="NCBI Taxonomy" id="2133944"/>
    <lineage>
        <taxon>Bacteria</taxon>
        <taxon>Pseudomonadati</taxon>
        <taxon>Bacteroidota</taxon>
        <taxon>Bacteroidia</taxon>
        <taxon>Bacteroidales</taxon>
        <taxon>Prevotellaceae</taxon>
        <taxon>Pseudoprevotella</taxon>
    </lineage>
</organism>
<feature type="signal peptide" evidence="2">
    <location>
        <begin position="1"/>
        <end position="32"/>
    </location>
</feature>
<accession>A0A5P8E722</accession>
<feature type="chain" id="PRO_5024291792" evidence="2">
    <location>
        <begin position="33"/>
        <end position="377"/>
    </location>
</feature>
<feature type="region of interest" description="Disordered" evidence="1">
    <location>
        <begin position="316"/>
        <end position="377"/>
    </location>
</feature>
<dbReference type="AlphaFoldDB" id="A0A5P8E722"/>
<evidence type="ECO:0000313" key="3">
    <source>
        <dbReference type="EMBL" id="QFQ12738.1"/>
    </source>
</evidence>
<reference evidence="3 4" key="1">
    <citation type="submission" date="2018-11" db="EMBL/GenBank/DDBJ databases">
        <authorList>
            <person name="Na S.W."/>
            <person name="Baik M."/>
        </authorList>
    </citation>
    <scope>NUCLEOTIDE SEQUENCE [LARGE SCALE GENOMIC DNA]</scope>
    <source>
        <strain evidence="3 4">E39</strain>
    </source>
</reference>
<dbReference type="NCBIfam" id="TIGR03523">
    <property type="entry name" value="GldN"/>
    <property type="match status" value="1"/>
</dbReference>
<evidence type="ECO:0000256" key="2">
    <source>
        <dbReference type="SAM" id="SignalP"/>
    </source>
</evidence>
<sequence>MKPTFASRLTNMPSCSRLAALLFLCCTVSMVAQPPKRRAQQEEKEKKTQTTTQTKPGGSVYREFPAAQVMPDDAEWRRDVYREIDLTKDENAPLYYPVTPQGNKMSLFTYIFKLILRGQVPAYKYNNSDIENFSESNKVRIIDVMKDYEIYYEVKDKKMRINDADIPSREVKSYYVKESTYYDQHTATFHSRITALCPLLHRTDFDEEGNIYGDVSKYALFWVKYDDLAPYLGKLMFAYSTLNNAAEMSADDYFNQNLYKGDIYMTTNMQKKEIIRTRGLKSDSTVINKRNIIEKQLTDFEDHVWRGDTVATVPADSAAAATAAPKEEKKARTSPSRRTTTASRRTSSNSGKQKTTKVRTGSASRSGSGYSVRRQRH</sequence>
<dbReference type="EMBL" id="CP033459">
    <property type="protein sequence ID" value="QFQ12738.1"/>
    <property type="molecule type" value="Genomic_DNA"/>
</dbReference>
<evidence type="ECO:0000313" key="4">
    <source>
        <dbReference type="Proteomes" id="UP000249375"/>
    </source>
</evidence>
<dbReference type="Pfam" id="PF19841">
    <property type="entry name" value="GldN"/>
    <property type="match status" value="1"/>
</dbReference>
<feature type="compositionally biased region" description="Basic and acidic residues" evidence="1">
    <location>
        <begin position="39"/>
        <end position="48"/>
    </location>
</feature>
<feature type="region of interest" description="Disordered" evidence="1">
    <location>
        <begin position="35"/>
        <end position="60"/>
    </location>
</feature>
<dbReference type="InterPro" id="IPR019847">
    <property type="entry name" value="Gliding_motility_assoc_GldN"/>
</dbReference>
<protein>
    <submittedName>
        <fullName evidence="3">Gliding motility protein GldN</fullName>
    </submittedName>
</protein>
<proteinExistence type="predicted"/>